<dbReference type="Pfam" id="PF13759">
    <property type="entry name" value="2OG-FeII_Oxy_5"/>
    <property type="match status" value="1"/>
</dbReference>
<evidence type="ECO:0000256" key="2">
    <source>
        <dbReference type="SAM" id="SignalP"/>
    </source>
</evidence>
<protein>
    <recommendedName>
        <fullName evidence="5">Cupin-like domain-containing protein</fullName>
    </recommendedName>
</protein>
<dbReference type="InterPro" id="IPR012668">
    <property type="entry name" value="CHP02466"/>
</dbReference>
<dbReference type="Gene3D" id="2.60.120.620">
    <property type="entry name" value="q2cbj1_9rhob like domain"/>
    <property type="match status" value="1"/>
</dbReference>
<organism evidence="3 4">
    <name type="scientific">Symbiodinium natans</name>
    <dbReference type="NCBI Taxonomy" id="878477"/>
    <lineage>
        <taxon>Eukaryota</taxon>
        <taxon>Sar</taxon>
        <taxon>Alveolata</taxon>
        <taxon>Dinophyceae</taxon>
        <taxon>Suessiales</taxon>
        <taxon>Symbiodiniaceae</taxon>
        <taxon>Symbiodinium</taxon>
    </lineage>
</organism>
<evidence type="ECO:0000256" key="1">
    <source>
        <dbReference type="SAM" id="Coils"/>
    </source>
</evidence>
<evidence type="ECO:0000313" key="3">
    <source>
        <dbReference type="EMBL" id="CAE7547359.1"/>
    </source>
</evidence>
<dbReference type="AlphaFoldDB" id="A0A812U179"/>
<reference evidence="3" key="1">
    <citation type="submission" date="2021-02" db="EMBL/GenBank/DDBJ databases">
        <authorList>
            <person name="Dougan E. K."/>
            <person name="Rhodes N."/>
            <person name="Thang M."/>
            <person name="Chan C."/>
        </authorList>
    </citation>
    <scope>NUCLEOTIDE SEQUENCE</scope>
</reference>
<evidence type="ECO:0000313" key="4">
    <source>
        <dbReference type="Proteomes" id="UP000604046"/>
    </source>
</evidence>
<gene>
    <name evidence="3" type="ORF">SNAT2548_LOCUS30720</name>
</gene>
<dbReference type="EMBL" id="CAJNDS010002620">
    <property type="protein sequence ID" value="CAE7547359.1"/>
    <property type="molecule type" value="Genomic_DNA"/>
</dbReference>
<comment type="caution">
    <text evidence="3">The sequence shown here is derived from an EMBL/GenBank/DDBJ whole genome shotgun (WGS) entry which is preliminary data.</text>
</comment>
<accession>A0A812U179</accession>
<keyword evidence="4" id="KW-1185">Reference proteome</keyword>
<keyword evidence="2" id="KW-0732">Signal</keyword>
<feature type="signal peptide" evidence="2">
    <location>
        <begin position="1"/>
        <end position="29"/>
    </location>
</feature>
<feature type="coiled-coil region" evidence="1">
    <location>
        <begin position="34"/>
        <end position="61"/>
    </location>
</feature>
<sequence length="512" mass="57189">MEWLSTCRPWRRPGMALTWLACALQAAEAEAPSRAALEARVAALREELRAAEAALEAAEDDGTSTAPWLAGPAVCNARMRTADLPEAAEYLEKQHALRAPFYIKAARRSFQKGLKQVQGIDKSNSDPFIKQHEGQQQLLGALDLAPGSAEIWFDAAKVAVALASLTEPEGQVQHAIDMFAHACTLDPPKLKEALAWLNQKEQPEKSQKITKEEQYVRKLVREQLQGWSKSGSVPVRHPDFVSTLKDGICYPARDQERLAGVHPKDVAKIVDNFQVRNAFPTKILSVNVRSWLPEGFTTRLADLAVRKYEQFGKQYPGIDPNDLNDKFFGFQSTRADQLSKSQQKKWPEMYRDSEDFKILTRVMKGALLGFLNKTGAPVPQSDQSYGLVLWAAVYPGNGGRHGYHVHQGSASSCVLYARVAGASTPISFIDPRGAPPVNDYEQYEKERDFEPQAPFHHNEYFFPTEGDLVCFPSWLVHNVPSHWESETRVAFAANLQGEGAWDSWFHTAVGWS</sequence>
<dbReference type="OrthoDB" id="420889at2759"/>
<feature type="chain" id="PRO_5032488609" description="Cupin-like domain-containing protein" evidence="2">
    <location>
        <begin position="30"/>
        <end position="512"/>
    </location>
</feature>
<proteinExistence type="predicted"/>
<keyword evidence="1" id="KW-0175">Coiled coil</keyword>
<dbReference type="Proteomes" id="UP000604046">
    <property type="component" value="Unassembled WGS sequence"/>
</dbReference>
<evidence type="ECO:0008006" key="5">
    <source>
        <dbReference type="Google" id="ProtNLM"/>
    </source>
</evidence>
<name>A0A812U179_9DINO</name>